<gene>
    <name evidence="1" type="ORF">LCNHBPBI_00007</name>
</gene>
<dbReference type="AlphaFoldDB" id="A0A6D1P6S0"/>
<reference evidence="1" key="1">
    <citation type="submission" date="2019-09" db="EMBL/GenBank/DDBJ databases">
        <title>Nucleotide sequences of blaCTX-M-1 carrying IncI1 in Norwegian broiler production.</title>
        <authorList>
            <person name="Mo S.S."/>
            <person name="Telke A.A."/>
            <person name="Osei K.O."/>
            <person name="Sekse C."/>
            <person name="Slettemeas J.S."/>
            <person name="Urdahl A.-M."/>
        </authorList>
    </citation>
    <scope>NUCLEOTIDE SEQUENCE</scope>
    <source>
        <strain evidence="1">2016-40-24003</strain>
        <plasmid evidence="1">p24003</plasmid>
    </source>
</reference>
<accession>A0A6D1P6S0</accession>
<evidence type="ECO:0000313" key="1">
    <source>
        <dbReference type="EMBL" id="QHV90294.1"/>
    </source>
</evidence>
<dbReference type="EMBL" id="MN419438">
    <property type="protein sequence ID" value="QHV90294.1"/>
    <property type="molecule type" value="Genomic_DNA"/>
</dbReference>
<geneLocation type="plasmid" evidence="1">
    <name>p24003</name>
</geneLocation>
<protein>
    <submittedName>
        <fullName evidence="1">Uncharacterized protein</fullName>
    </submittedName>
</protein>
<keyword evidence="1" id="KW-0614">Plasmid</keyword>
<name>A0A6D1P6S0_ECOLX</name>
<sequence>MFLINTITNTVHACSSHNVSSRTLNRLVIDRTTTLTADKVIHCYG</sequence>
<proteinExistence type="predicted"/>
<organism evidence="1">
    <name type="scientific">Escherichia coli</name>
    <dbReference type="NCBI Taxonomy" id="562"/>
    <lineage>
        <taxon>Bacteria</taxon>
        <taxon>Pseudomonadati</taxon>
        <taxon>Pseudomonadota</taxon>
        <taxon>Gammaproteobacteria</taxon>
        <taxon>Enterobacterales</taxon>
        <taxon>Enterobacteriaceae</taxon>
        <taxon>Escherichia</taxon>
    </lineage>
</organism>